<comment type="caution">
    <text evidence="4">The sequence shown here is derived from an EMBL/GenBank/DDBJ whole genome shotgun (WGS) entry which is preliminary data.</text>
</comment>
<sequence>MSKTLHRAPSTRLEPGQHSVDRVTPVWNDDRGAWTMKWSVRLKDGRLIAGKRAQGATKAQVRQRAREAAEELLKTGGMHGAWRGTSGLADYIAQVSMPEVEKNTNANTLARYRLALKQLVGGCDDHKHENSLKGHSIASGARFRVLEACLQEIAALHGSESARQARTVLGKYVVQQLIREGLLESNPLAGMSIDLKTGARENTNRRGGSQSLSREQWLAVLEYLLALDPEDVEKPRRGRWTREDAVAKRRATIDLALLQATTGLRQSEANRIDWSLVSMTKDGKMLIYVPKHIAKNKKPRTVPVLDPRVVERLNERRAAGALVIGSPTNQTVVWDRRNCSGATSALYDEVAEALGIEIMGTEAGRSHIWRATLNTVTAALGVPEEIRSANFGHDAETNRGAYLDHTNADAMLAAYAKLHDTPK</sequence>
<accession>A0A2S9QMR3</accession>
<dbReference type="GO" id="GO:0006310">
    <property type="term" value="P:DNA recombination"/>
    <property type="evidence" value="ECO:0007669"/>
    <property type="project" value="UniProtKB-KW"/>
</dbReference>
<feature type="region of interest" description="Disordered" evidence="2">
    <location>
        <begin position="1"/>
        <end position="24"/>
    </location>
</feature>
<gene>
    <name evidence="4" type="ORF">B4915_08280</name>
</gene>
<evidence type="ECO:0000256" key="1">
    <source>
        <dbReference type="ARBA" id="ARBA00023172"/>
    </source>
</evidence>
<dbReference type="Gene3D" id="1.10.443.10">
    <property type="entry name" value="Intergrase catalytic core"/>
    <property type="match status" value="1"/>
</dbReference>
<proteinExistence type="predicted"/>
<dbReference type="GO" id="GO:0015074">
    <property type="term" value="P:DNA integration"/>
    <property type="evidence" value="ECO:0007669"/>
    <property type="project" value="InterPro"/>
</dbReference>
<dbReference type="InterPro" id="IPR002104">
    <property type="entry name" value="Integrase_catalytic"/>
</dbReference>
<dbReference type="AlphaFoldDB" id="A0A2S9QMR3"/>
<feature type="domain" description="Tyr recombinase" evidence="3">
    <location>
        <begin position="207"/>
        <end position="416"/>
    </location>
</feature>
<evidence type="ECO:0000313" key="4">
    <source>
        <dbReference type="EMBL" id="PRI10876.1"/>
    </source>
</evidence>
<dbReference type="InterPro" id="IPR011010">
    <property type="entry name" value="DNA_brk_join_enz"/>
</dbReference>
<dbReference type="OrthoDB" id="4370826at2"/>
<dbReference type="Proteomes" id="UP000238650">
    <property type="component" value="Unassembled WGS sequence"/>
</dbReference>
<dbReference type="EMBL" id="MWZD01000017">
    <property type="protein sequence ID" value="PRI10876.1"/>
    <property type="molecule type" value="Genomic_DNA"/>
</dbReference>
<keyword evidence="1" id="KW-0233">DNA recombination</keyword>
<organism evidence="4 5">
    <name type="scientific">Leucobacter massiliensis</name>
    <dbReference type="NCBI Taxonomy" id="1686285"/>
    <lineage>
        <taxon>Bacteria</taxon>
        <taxon>Bacillati</taxon>
        <taxon>Actinomycetota</taxon>
        <taxon>Actinomycetes</taxon>
        <taxon>Micrococcales</taxon>
        <taxon>Microbacteriaceae</taxon>
        <taxon>Leucobacter</taxon>
    </lineage>
</organism>
<protein>
    <recommendedName>
        <fullName evidence="3">Tyr recombinase domain-containing protein</fullName>
    </recommendedName>
</protein>
<reference evidence="4 5" key="1">
    <citation type="journal article" date="2017" name="New Microbes New Infect">
        <title>Genome sequence of 'Leucobacter massiliensis' sp. nov. isolated from human pharynx after travel to the 2014 Hajj.</title>
        <authorList>
            <person name="Leangapichart T."/>
            <person name="Gautret P."/>
            <person name="Nguyen T.T."/>
            <person name="Armstrong N."/>
            <person name="Rolain J.M."/>
        </authorList>
    </citation>
    <scope>NUCLEOTIDE SEQUENCE [LARGE SCALE GENOMIC DNA]</scope>
    <source>
        <strain evidence="4 5">122RC15</strain>
    </source>
</reference>
<evidence type="ECO:0000259" key="3">
    <source>
        <dbReference type="PROSITE" id="PS51898"/>
    </source>
</evidence>
<name>A0A2S9QMR3_9MICO</name>
<dbReference type="SUPFAM" id="SSF56349">
    <property type="entry name" value="DNA breaking-rejoining enzymes"/>
    <property type="match status" value="1"/>
</dbReference>
<keyword evidence="5" id="KW-1185">Reference proteome</keyword>
<dbReference type="InterPro" id="IPR013762">
    <property type="entry name" value="Integrase-like_cat_sf"/>
</dbReference>
<evidence type="ECO:0000256" key="2">
    <source>
        <dbReference type="SAM" id="MobiDB-lite"/>
    </source>
</evidence>
<dbReference type="GO" id="GO:0003677">
    <property type="term" value="F:DNA binding"/>
    <property type="evidence" value="ECO:0007669"/>
    <property type="project" value="InterPro"/>
</dbReference>
<dbReference type="PROSITE" id="PS51898">
    <property type="entry name" value="TYR_RECOMBINASE"/>
    <property type="match status" value="1"/>
</dbReference>
<evidence type="ECO:0000313" key="5">
    <source>
        <dbReference type="Proteomes" id="UP000238650"/>
    </source>
</evidence>
<dbReference type="RefSeq" id="WP_105805336.1">
    <property type="nucleotide sequence ID" value="NZ_MWZD01000017.1"/>
</dbReference>